<dbReference type="PANTHER" id="PTHR47447:SF17">
    <property type="entry name" value="OS12G0638900 PROTEIN"/>
    <property type="match status" value="1"/>
</dbReference>
<sequence>MAARHAPLLDLSRPFRATHDELLWWSLKSCWSSICHAQTPHRQRPPPLIGILYPERTIEFMRKTAQFLEKRQKRLLQGLYARQRKYYQAHSDVADVGNSLNAIRKTRNETLQSNQADVEASTEPRIPPGITKEHYWDAQRQHAQHRSTGAQLLQQEQRESAEEWIPESYLKIPDDPDRRFMNLMRITRSYNIHLADTAFRLWRLCLSSITTRVQIMTERVQIYNFFRESNIAEGWHRIILIFNDVTESQRTELDFRFRLWALLRLGLSDTADAAFVEGVARFPMNMDMQWSMIERYHTQRQEFKQVFLLWATLMYHTDPRLRHNRRRTENTMRELLIKCHDHAELVGQVINRYSGKDRHQFGNRFARIAISIFADLGSPKIAKEVYMRMHGRESNRGDLARVVRILNRAGMADESSQLIETFENDYPEYSNTDLIVGTKLETLAAAKDYNGMQELFENVIASGAQPSPYHYNVTMHALGEIGQVGIVNRLLEDMREKHMKIPIQIIGTVMWSRSVVGDLEGAIELFENIGEYGLKRNDVVYNIALSVYNKLDDAETMLLTFRRMLRDDVIPTRRHITTLMALFAKKGDIERSEALFQLLQHFEIEPDAAVFNVLAAAYVQKSHDMAAVSKNILQRMRQADVFPDTRLFATLLHGFARAHDSTGLKRTIEQMKSLSVPMNSVTFGIMVHYLGMANQLPAAENVFNQLEGLGIEHDVFHYTALMTAYLYHGNTGMVQRKYKDMIAEGIAPSFITLLTLMLSYRDRRKHYAAESLLMMIDGIMDRLPPLDMTNPVSPKTTIPAYIFTPILRLYHPLGTRKYAQVIERFNQVNESRDFADQIQPDPTFEAQACIAAARAGDWATVHTHWRRFLAVALLKYRDYDPYLSKYSNQIKGVNRALFGDALTSKMDAMIAMEQYEEVEVLWQQMRDLDVKFSNRNWNARIRALARTDSGVFDAMEMAEKKLADGYLKIRKHMDSVKWTSDKTLKSELRRQKPKVRYYLQTRTVTFFSDLLQEKYDIEAEQLAANPRELSEYQKLRQRFRKIFAIVYEYRFRQKMKRQMLERLRKLRTKSIKYSYYMQWRHHQRVTLNLRKALQTTRRRRIEEVTQLVKERGQEIVPEIRHAIWKLSRANKKSYGEQVALLRSIRGTEQDISQIVHSDDRDFTYEESKT</sequence>
<dbReference type="Proteomes" id="UP000094385">
    <property type="component" value="Unassembled WGS sequence"/>
</dbReference>
<dbReference type="OrthoDB" id="185373at2759"/>
<feature type="repeat" description="PPR" evidence="6">
    <location>
        <begin position="714"/>
        <end position="748"/>
    </location>
</feature>
<name>A0A1E3QH84_LIPST</name>
<accession>A0A1E3QH84</accession>
<evidence type="ECO:0000313" key="9">
    <source>
        <dbReference type="Proteomes" id="UP000094385"/>
    </source>
</evidence>
<proteinExistence type="inferred from homology"/>
<gene>
    <name evidence="8" type="ORF">LIPSTDRAFT_67354</name>
</gene>
<evidence type="ECO:0000256" key="7">
    <source>
        <dbReference type="SAM" id="MobiDB-lite"/>
    </source>
</evidence>
<dbReference type="Pfam" id="PF13812">
    <property type="entry name" value="PPR_3"/>
    <property type="match status" value="1"/>
</dbReference>
<evidence type="ECO:0008006" key="10">
    <source>
        <dbReference type="Google" id="ProtNLM"/>
    </source>
</evidence>
<dbReference type="InterPro" id="IPR011990">
    <property type="entry name" value="TPR-like_helical_dom_sf"/>
</dbReference>
<dbReference type="GO" id="GO:0005739">
    <property type="term" value="C:mitochondrion"/>
    <property type="evidence" value="ECO:0007669"/>
    <property type="project" value="UniProtKB-SubCell"/>
</dbReference>
<keyword evidence="3" id="KW-0677">Repeat</keyword>
<organism evidence="8 9">
    <name type="scientific">Lipomyces starkeyi NRRL Y-11557</name>
    <dbReference type="NCBI Taxonomy" id="675824"/>
    <lineage>
        <taxon>Eukaryota</taxon>
        <taxon>Fungi</taxon>
        <taxon>Dikarya</taxon>
        <taxon>Ascomycota</taxon>
        <taxon>Saccharomycotina</taxon>
        <taxon>Lipomycetes</taxon>
        <taxon>Lipomycetales</taxon>
        <taxon>Lipomycetaceae</taxon>
        <taxon>Lipomyces</taxon>
    </lineage>
</organism>
<protein>
    <recommendedName>
        <fullName evidence="10">Pentacotripeptide-repeat region of PRORP domain-containing protein</fullName>
    </recommendedName>
</protein>
<comment type="subunit">
    <text evidence="5">Binds to mitochondrial small subunit 15S rRNA.</text>
</comment>
<evidence type="ECO:0000256" key="3">
    <source>
        <dbReference type="ARBA" id="ARBA00022737"/>
    </source>
</evidence>
<comment type="function">
    <text evidence="4">Regulates mitochondrial small subunit maturation by controlling 15S rRNA 5'-end processing. Localizes to the 5' precursor of the 15S rRNA in a position that is subsequently occupied by mS47 in the mature yeast mtSSU. Uses structure and sequence-specific RNA recognition, binding to a single-stranded region of the precursor and specifically recognizing bases -6 to -1. The exchange of Ccm1 for mS47 is coupled to the irreversible removal of precursor rRNA that is accompanied by conformational changes of the mitoribosomal proteins uS5m and mS26. These conformational changes signal completion of 5'-end rRNA processing through protection of the mature 5'-end of the 15S rRNA and stabilization of mS47. The removal of the 5' precursor together with the dissociation of Ccm1 may be catalyzed by the 5'-3' exoribonuclease Pet127. Involved in the specific removal of group I introns in mitochondrial encoded transcripts.</text>
</comment>
<dbReference type="PROSITE" id="PS51375">
    <property type="entry name" value="PPR"/>
    <property type="match status" value="1"/>
</dbReference>
<reference evidence="8 9" key="1">
    <citation type="journal article" date="2016" name="Proc. Natl. Acad. Sci. U.S.A.">
        <title>Comparative genomics of biotechnologically important yeasts.</title>
        <authorList>
            <person name="Riley R."/>
            <person name="Haridas S."/>
            <person name="Wolfe K.H."/>
            <person name="Lopes M.R."/>
            <person name="Hittinger C.T."/>
            <person name="Goeker M."/>
            <person name="Salamov A.A."/>
            <person name="Wisecaver J.H."/>
            <person name="Long T.M."/>
            <person name="Calvey C.H."/>
            <person name="Aerts A.L."/>
            <person name="Barry K.W."/>
            <person name="Choi C."/>
            <person name="Clum A."/>
            <person name="Coughlan A.Y."/>
            <person name="Deshpande S."/>
            <person name="Douglass A.P."/>
            <person name="Hanson S.J."/>
            <person name="Klenk H.-P."/>
            <person name="LaButti K.M."/>
            <person name="Lapidus A."/>
            <person name="Lindquist E.A."/>
            <person name="Lipzen A.M."/>
            <person name="Meier-Kolthoff J.P."/>
            <person name="Ohm R.A."/>
            <person name="Otillar R.P."/>
            <person name="Pangilinan J.L."/>
            <person name="Peng Y."/>
            <person name="Rokas A."/>
            <person name="Rosa C.A."/>
            <person name="Scheuner C."/>
            <person name="Sibirny A.A."/>
            <person name="Slot J.C."/>
            <person name="Stielow J.B."/>
            <person name="Sun H."/>
            <person name="Kurtzman C.P."/>
            <person name="Blackwell M."/>
            <person name="Grigoriev I.V."/>
            <person name="Jeffries T.W."/>
        </authorList>
    </citation>
    <scope>NUCLEOTIDE SEQUENCE [LARGE SCALE GENOMIC DNA]</scope>
    <source>
        <strain evidence="8 9">NRRL Y-11557</strain>
    </source>
</reference>
<evidence type="ECO:0000256" key="2">
    <source>
        <dbReference type="ARBA" id="ARBA00006192"/>
    </source>
</evidence>
<dbReference type="PANTHER" id="PTHR47447">
    <property type="entry name" value="OS03G0856100 PROTEIN"/>
    <property type="match status" value="1"/>
</dbReference>
<dbReference type="STRING" id="675824.A0A1E3QH84"/>
<dbReference type="Gene3D" id="1.25.40.10">
    <property type="entry name" value="Tetratricopeptide repeat domain"/>
    <property type="match status" value="3"/>
</dbReference>
<evidence type="ECO:0000256" key="6">
    <source>
        <dbReference type="PROSITE-ProRule" id="PRU00708"/>
    </source>
</evidence>
<comment type="subcellular location">
    <subcellularLocation>
        <location evidence="1">Mitochondrion</location>
    </subcellularLocation>
</comment>
<evidence type="ECO:0000256" key="4">
    <source>
        <dbReference type="ARBA" id="ARBA00044493"/>
    </source>
</evidence>
<dbReference type="EMBL" id="KV454289">
    <property type="protein sequence ID" value="ODQ76452.1"/>
    <property type="molecule type" value="Genomic_DNA"/>
</dbReference>
<evidence type="ECO:0000256" key="5">
    <source>
        <dbReference type="ARBA" id="ARBA00044511"/>
    </source>
</evidence>
<keyword evidence="9" id="KW-1185">Reference proteome</keyword>
<feature type="region of interest" description="Disordered" evidence="7">
    <location>
        <begin position="110"/>
        <end position="129"/>
    </location>
</feature>
<dbReference type="InterPro" id="IPR002885">
    <property type="entry name" value="PPR_rpt"/>
</dbReference>
<dbReference type="AlphaFoldDB" id="A0A1E3QH84"/>
<evidence type="ECO:0000256" key="1">
    <source>
        <dbReference type="ARBA" id="ARBA00004173"/>
    </source>
</evidence>
<evidence type="ECO:0000313" key="8">
    <source>
        <dbReference type="EMBL" id="ODQ76452.1"/>
    </source>
</evidence>
<comment type="similarity">
    <text evidence="2">Belongs to the CCM1 family.</text>
</comment>